<dbReference type="InterPro" id="IPR050109">
    <property type="entry name" value="HTH-type_TetR-like_transc_reg"/>
</dbReference>
<evidence type="ECO:0000259" key="6">
    <source>
        <dbReference type="PROSITE" id="PS50977"/>
    </source>
</evidence>
<protein>
    <submittedName>
        <fullName evidence="7">TetR/AcrR family transcriptional regulator</fullName>
    </submittedName>
</protein>
<evidence type="ECO:0000256" key="5">
    <source>
        <dbReference type="SAM" id="MobiDB-lite"/>
    </source>
</evidence>
<dbReference type="Pfam" id="PF00440">
    <property type="entry name" value="TetR_N"/>
    <property type="match status" value="1"/>
</dbReference>
<dbReference type="InterPro" id="IPR001647">
    <property type="entry name" value="HTH_TetR"/>
</dbReference>
<sequence>MAEAADRPCVTRREEHGRPERLSRRRAHTRAALLDAAQHLLAEQHRADMGIREITEAADVGFGTFYGHFASKRDVLEAAMSMFLEQHSVRLESAVAHLDDCAEVFAVGVRLTGRLQRNHPQVARILLRVGLPRLTSPAGLAPRARELLRAGEATGRLQVGDLEVALASAGGSLLGLMHLLDAEPHMDAGQAGDRLAANLLRMFGLPYDEAWDVATRPLPALG</sequence>
<keyword evidence="2 4" id="KW-0238">DNA-binding</keyword>
<dbReference type="PROSITE" id="PS50977">
    <property type="entry name" value="HTH_TETR_2"/>
    <property type="match status" value="1"/>
</dbReference>
<keyword evidence="8" id="KW-1185">Reference proteome</keyword>
<keyword evidence="1" id="KW-0805">Transcription regulation</keyword>
<dbReference type="Proteomes" id="UP000772196">
    <property type="component" value="Unassembled WGS sequence"/>
</dbReference>
<dbReference type="Gene3D" id="1.10.357.10">
    <property type="entry name" value="Tetracycline Repressor, domain 2"/>
    <property type="match status" value="1"/>
</dbReference>
<feature type="compositionally biased region" description="Basic and acidic residues" evidence="5">
    <location>
        <begin position="1"/>
        <end position="22"/>
    </location>
</feature>
<feature type="DNA-binding region" description="H-T-H motif" evidence="4">
    <location>
        <begin position="50"/>
        <end position="69"/>
    </location>
</feature>
<comment type="caution">
    <text evidence="7">The sequence shown here is derived from an EMBL/GenBank/DDBJ whole genome shotgun (WGS) entry which is preliminary data.</text>
</comment>
<feature type="domain" description="HTH tetR-type" evidence="6">
    <location>
        <begin position="27"/>
        <end position="87"/>
    </location>
</feature>
<dbReference type="PANTHER" id="PTHR30055:SF234">
    <property type="entry name" value="HTH-TYPE TRANSCRIPTIONAL REGULATOR BETI"/>
    <property type="match status" value="1"/>
</dbReference>
<evidence type="ECO:0000256" key="3">
    <source>
        <dbReference type="ARBA" id="ARBA00023163"/>
    </source>
</evidence>
<dbReference type="InterPro" id="IPR009057">
    <property type="entry name" value="Homeodomain-like_sf"/>
</dbReference>
<dbReference type="PANTHER" id="PTHR30055">
    <property type="entry name" value="HTH-TYPE TRANSCRIPTIONAL REGULATOR RUTR"/>
    <property type="match status" value="1"/>
</dbReference>
<evidence type="ECO:0000313" key="7">
    <source>
        <dbReference type="EMBL" id="NKI42095.1"/>
    </source>
</evidence>
<name>A0ABX1H179_9ACTN</name>
<evidence type="ECO:0000313" key="8">
    <source>
        <dbReference type="Proteomes" id="UP000772196"/>
    </source>
</evidence>
<dbReference type="SUPFAM" id="SSF46689">
    <property type="entry name" value="Homeodomain-like"/>
    <property type="match status" value="1"/>
</dbReference>
<reference evidence="7 8" key="1">
    <citation type="submission" date="2020-04" db="EMBL/GenBank/DDBJ databases">
        <title>Phylogenetic Diversity and Antibacterial Activity against Ralstonia solanacearum of Endophytic Actinomycete Isolated from Moss.</title>
        <authorList>
            <person name="Zhuang X."/>
        </authorList>
    </citation>
    <scope>NUCLEOTIDE SEQUENCE [LARGE SCALE GENOMIC DNA]</scope>
    <source>
        <strain evidence="7 8">LD120</strain>
    </source>
</reference>
<organism evidence="7 8">
    <name type="scientific">Streptomyces physcomitrii</name>
    <dbReference type="NCBI Taxonomy" id="2724184"/>
    <lineage>
        <taxon>Bacteria</taxon>
        <taxon>Bacillati</taxon>
        <taxon>Actinomycetota</taxon>
        <taxon>Actinomycetes</taxon>
        <taxon>Kitasatosporales</taxon>
        <taxon>Streptomycetaceae</taxon>
        <taxon>Streptomyces</taxon>
    </lineage>
</organism>
<accession>A0ABX1H179</accession>
<dbReference type="InterPro" id="IPR049513">
    <property type="entry name" value="TetR_C_40"/>
</dbReference>
<feature type="region of interest" description="Disordered" evidence="5">
    <location>
        <begin position="1"/>
        <end position="26"/>
    </location>
</feature>
<evidence type="ECO:0000256" key="4">
    <source>
        <dbReference type="PROSITE-ProRule" id="PRU00335"/>
    </source>
</evidence>
<dbReference type="PRINTS" id="PR00455">
    <property type="entry name" value="HTHTETR"/>
</dbReference>
<gene>
    <name evidence="7" type="ORF">HFV08_12740</name>
</gene>
<proteinExistence type="predicted"/>
<keyword evidence="3" id="KW-0804">Transcription</keyword>
<evidence type="ECO:0000256" key="2">
    <source>
        <dbReference type="ARBA" id="ARBA00023125"/>
    </source>
</evidence>
<dbReference type="Pfam" id="PF21306">
    <property type="entry name" value="TetR_C_40"/>
    <property type="match status" value="1"/>
</dbReference>
<dbReference type="EMBL" id="JAAWWP010000006">
    <property type="protein sequence ID" value="NKI42095.1"/>
    <property type="molecule type" value="Genomic_DNA"/>
</dbReference>
<evidence type="ECO:0000256" key="1">
    <source>
        <dbReference type="ARBA" id="ARBA00023015"/>
    </source>
</evidence>